<organism evidence="2 3">
    <name type="scientific">Psychrobacillus glaciei</name>
    <dbReference type="NCBI Taxonomy" id="2283160"/>
    <lineage>
        <taxon>Bacteria</taxon>
        <taxon>Bacillati</taxon>
        <taxon>Bacillota</taxon>
        <taxon>Bacilli</taxon>
        <taxon>Bacillales</taxon>
        <taxon>Bacillaceae</taxon>
        <taxon>Psychrobacillus</taxon>
    </lineage>
</organism>
<reference evidence="2 3" key="1">
    <citation type="submission" date="2018-07" db="EMBL/GenBank/DDBJ databases">
        <title>Complete genome sequence of Psychrobacillus sp. PB01, isolated from iceberg, and comparative genome analysis of Psychrobacillus strains.</title>
        <authorList>
            <person name="Lee P.C."/>
        </authorList>
    </citation>
    <scope>NUCLEOTIDE SEQUENCE [LARGE SCALE GENOMIC DNA]</scope>
    <source>
        <strain evidence="2 3">PB01</strain>
    </source>
</reference>
<proteinExistence type="predicted"/>
<evidence type="ECO:0000313" key="2">
    <source>
        <dbReference type="EMBL" id="QFF97491.1"/>
    </source>
</evidence>
<evidence type="ECO:0000259" key="1">
    <source>
        <dbReference type="Pfam" id="PF13452"/>
    </source>
</evidence>
<dbReference type="OrthoDB" id="160199at2"/>
<keyword evidence="3" id="KW-1185">Reference proteome</keyword>
<sequence>MKRLHVQLYVTDEWISHYAQSIESPIQTIHGKLIAPVTMPVIFWQAFNIPWLKTDTPLIHGTQQFSYKSPIIAGMTLDCEFTLTKVSKKEGKQGMLTFLTNTLDCKCEGNLIVTAETVLIQVGEQDE</sequence>
<accession>A0A5J6SI58</accession>
<dbReference type="InterPro" id="IPR029069">
    <property type="entry name" value="HotDog_dom_sf"/>
</dbReference>
<dbReference type="RefSeq" id="WP_151698441.1">
    <property type="nucleotide sequence ID" value="NZ_CP031223.1"/>
</dbReference>
<feature type="domain" description="FAS1-like dehydratase" evidence="1">
    <location>
        <begin position="29"/>
        <end position="110"/>
    </location>
</feature>
<dbReference type="AlphaFoldDB" id="A0A5J6SI58"/>
<name>A0A5J6SI58_9BACI</name>
<protein>
    <recommendedName>
        <fullName evidence="1">FAS1-like dehydratase domain-containing protein</fullName>
    </recommendedName>
</protein>
<evidence type="ECO:0000313" key="3">
    <source>
        <dbReference type="Proteomes" id="UP000325517"/>
    </source>
</evidence>
<dbReference type="KEGG" id="psyo:PB01_00945"/>
<dbReference type="Pfam" id="PF13452">
    <property type="entry name" value="FAS1_DH_region"/>
    <property type="match status" value="1"/>
</dbReference>
<dbReference type="Gene3D" id="3.10.129.10">
    <property type="entry name" value="Hotdog Thioesterase"/>
    <property type="match status" value="1"/>
</dbReference>
<gene>
    <name evidence="2" type="ORF">PB01_00945</name>
</gene>
<dbReference type="InterPro" id="IPR039569">
    <property type="entry name" value="FAS1-like_DH_region"/>
</dbReference>
<dbReference type="Proteomes" id="UP000325517">
    <property type="component" value="Chromosome"/>
</dbReference>
<dbReference type="SUPFAM" id="SSF54637">
    <property type="entry name" value="Thioesterase/thiol ester dehydrase-isomerase"/>
    <property type="match status" value="1"/>
</dbReference>
<dbReference type="EMBL" id="CP031223">
    <property type="protein sequence ID" value="QFF97491.1"/>
    <property type="molecule type" value="Genomic_DNA"/>
</dbReference>